<dbReference type="InterPro" id="IPR043964">
    <property type="entry name" value="P-loop_TraG"/>
</dbReference>
<organism evidence="3 4">
    <name type="scientific">Candidatus Azambacteria bacterium RBG_16_47_10</name>
    <dbReference type="NCBI Taxonomy" id="1797292"/>
    <lineage>
        <taxon>Bacteria</taxon>
        <taxon>Candidatus Azamiibacteriota</taxon>
    </lineage>
</organism>
<evidence type="ECO:0000313" key="4">
    <source>
        <dbReference type="Proteomes" id="UP000176639"/>
    </source>
</evidence>
<evidence type="ECO:0000259" key="2">
    <source>
        <dbReference type="Pfam" id="PF19044"/>
    </source>
</evidence>
<dbReference type="PANTHER" id="PTHR30121:SF6">
    <property type="entry name" value="SLR6007 PROTEIN"/>
    <property type="match status" value="1"/>
</dbReference>
<dbReference type="Gene3D" id="3.40.50.300">
    <property type="entry name" value="P-loop containing nucleotide triphosphate hydrolases"/>
    <property type="match status" value="1"/>
</dbReference>
<dbReference type="PANTHER" id="PTHR30121">
    <property type="entry name" value="UNCHARACTERIZED PROTEIN YJGR-RELATED"/>
    <property type="match status" value="1"/>
</dbReference>
<accession>A0A1F5AYR1</accession>
<proteinExistence type="predicted"/>
<name>A0A1F5AYR1_9BACT</name>
<feature type="domain" description="TraG P-loop" evidence="2">
    <location>
        <begin position="398"/>
        <end position="543"/>
    </location>
</feature>
<dbReference type="Proteomes" id="UP000176639">
    <property type="component" value="Unassembled WGS sequence"/>
</dbReference>
<feature type="coiled-coil region" evidence="1">
    <location>
        <begin position="87"/>
        <end position="166"/>
    </location>
</feature>
<comment type="caution">
    <text evidence="3">The sequence shown here is derived from an EMBL/GenBank/DDBJ whole genome shotgun (WGS) entry which is preliminary data.</text>
</comment>
<protein>
    <submittedName>
        <fullName evidence="3">Conjugal transfer protein TraC</fullName>
    </submittedName>
</protein>
<dbReference type="InterPro" id="IPR027417">
    <property type="entry name" value="P-loop_NTPase"/>
</dbReference>
<dbReference type="SUPFAM" id="SSF52540">
    <property type="entry name" value="P-loop containing nucleoside triphosphate hydrolases"/>
    <property type="match status" value="1"/>
</dbReference>
<evidence type="ECO:0000313" key="3">
    <source>
        <dbReference type="EMBL" id="OGD23533.1"/>
    </source>
</evidence>
<sequence length="590" mass="66288">MALFDRQEKDIRLPSASTAAGFKDIVAPSAVLIDSRYLQLGDKFLRTIFLYSYPRYLNTNWFSPVINLDRFFDVAIHFHPVDTATIMKRLNRKVTAVEAQLAEREEKGLIRDPILETAIHDLEDLRNSLQQATQKLFRLGVYVTLIENSVEQLDKAENEIKGILDARMVLTKAASFQQEIGFMSTLPLGQDRLEIHANLNTGPASTLFPFVSADLTSNKGILYGINRHNNSLILFDRFSLENANMVVFAKSGSGKSYTAKLEILRSMMTGADVIVIDPENEYQYLAETVGGSFFKISLNSPHHINPFDLPMPLKDESPADVLRSNIINMVGLVRLMLGGLTPEEDAIIDRAIAETYASRDITPEVDFSKAIPPTMSDFRDILASIAGGASLATRLEKYISGTYAGFLNNQTNIDVKNKLVIFSIRDMETELRPIATYLITRHIWNLIRAELKKRILVIDEAWVMMQHEDAASFVYGIAKRCRKYYLGLTTITQDVADFMQSKYGKAVITNSSIQLLLKQSPATIEVVKETFNLTDEEKYLLLECDVGEGIFFAGLKHAAIKVIASYTEDQIITSNPEQLLAIEKAKKEME</sequence>
<dbReference type="InterPro" id="IPR051162">
    <property type="entry name" value="T4SS_component"/>
</dbReference>
<dbReference type="Gene3D" id="1.10.8.730">
    <property type="match status" value="1"/>
</dbReference>
<gene>
    <name evidence="3" type="ORF">A2Z10_00570</name>
</gene>
<evidence type="ECO:0000256" key="1">
    <source>
        <dbReference type="SAM" id="Coils"/>
    </source>
</evidence>
<dbReference type="CDD" id="cd01127">
    <property type="entry name" value="TrwB_TraG_TraD_VirD4"/>
    <property type="match status" value="1"/>
</dbReference>
<feature type="domain" description="TraG P-loop" evidence="2">
    <location>
        <begin position="240"/>
        <end position="310"/>
    </location>
</feature>
<dbReference type="EMBL" id="MEYI01000036">
    <property type="protein sequence ID" value="OGD23533.1"/>
    <property type="molecule type" value="Genomic_DNA"/>
</dbReference>
<dbReference type="Pfam" id="PF19044">
    <property type="entry name" value="P-loop_TraG"/>
    <property type="match status" value="2"/>
</dbReference>
<reference evidence="3 4" key="1">
    <citation type="journal article" date="2016" name="Nat. Commun.">
        <title>Thousands of microbial genomes shed light on interconnected biogeochemical processes in an aquifer system.</title>
        <authorList>
            <person name="Anantharaman K."/>
            <person name="Brown C.T."/>
            <person name="Hug L.A."/>
            <person name="Sharon I."/>
            <person name="Castelle C.J."/>
            <person name="Probst A.J."/>
            <person name="Thomas B.C."/>
            <person name="Singh A."/>
            <person name="Wilkins M.J."/>
            <person name="Karaoz U."/>
            <person name="Brodie E.L."/>
            <person name="Williams K.H."/>
            <person name="Hubbard S.S."/>
            <person name="Banfield J.F."/>
        </authorList>
    </citation>
    <scope>NUCLEOTIDE SEQUENCE [LARGE SCALE GENOMIC DNA]</scope>
</reference>
<dbReference type="AlphaFoldDB" id="A0A1F5AYR1"/>
<dbReference type="NCBIfam" id="NF045971">
    <property type="entry name" value="conju_CD1110"/>
    <property type="match status" value="1"/>
</dbReference>
<keyword evidence="1" id="KW-0175">Coiled coil</keyword>